<evidence type="ECO:0000259" key="2">
    <source>
        <dbReference type="Pfam" id="PF13403"/>
    </source>
</evidence>
<reference evidence="3" key="1">
    <citation type="journal article" date="2021" name="Microorganisms">
        <title>Acidisoma silvae sp. nov. and Acidisomacellulosilytica sp. nov., Two Acidophilic Bacteria Isolated from Decaying Wood, Hydrolyzing Cellulose and Producing Poly-3-hydroxybutyrate.</title>
        <authorList>
            <person name="Mieszkin S."/>
            <person name="Pouder E."/>
            <person name="Uroz S."/>
            <person name="Simon-Colin C."/>
            <person name="Alain K."/>
        </authorList>
    </citation>
    <scope>NUCLEOTIDE SEQUENCE</scope>
    <source>
        <strain evidence="3">HW T2.11</strain>
    </source>
</reference>
<keyword evidence="4" id="KW-1185">Reference proteome</keyword>
<comment type="caution">
    <text evidence="3">The sequence shown here is derived from an EMBL/GenBank/DDBJ whole genome shotgun (WGS) entry which is preliminary data.</text>
</comment>
<dbReference type="Pfam" id="PF13403">
    <property type="entry name" value="Hint_2"/>
    <property type="match status" value="1"/>
</dbReference>
<dbReference type="Gene3D" id="2.170.16.10">
    <property type="entry name" value="Hedgehog/Intein (Hint) domain"/>
    <property type="match status" value="1"/>
</dbReference>
<organism evidence="3 4">
    <name type="scientific">Acidisoma silvae</name>
    <dbReference type="NCBI Taxonomy" id="2802396"/>
    <lineage>
        <taxon>Bacteria</taxon>
        <taxon>Pseudomonadati</taxon>
        <taxon>Pseudomonadota</taxon>
        <taxon>Alphaproteobacteria</taxon>
        <taxon>Acetobacterales</taxon>
        <taxon>Acidocellaceae</taxon>
        <taxon>Acidisoma</taxon>
    </lineage>
</organism>
<reference evidence="3" key="2">
    <citation type="submission" date="2021-01" db="EMBL/GenBank/DDBJ databases">
        <authorList>
            <person name="Mieszkin S."/>
            <person name="Pouder E."/>
            <person name="Alain K."/>
        </authorList>
    </citation>
    <scope>NUCLEOTIDE SEQUENCE</scope>
    <source>
        <strain evidence="3">HW T2.11</strain>
    </source>
</reference>
<dbReference type="Proteomes" id="UP000708298">
    <property type="component" value="Unassembled WGS sequence"/>
</dbReference>
<feature type="compositionally biased region" description="Polar residues" evidence="1">
    <location>
        <begin position="19"/>
        <end position="30"/>
    </location>
</feature>
<dbReference type="EMBL" id="JAESVB010000009">
    <property type="protein sequence ID" value="MCB8876953.1"/>
    <property type="molecule type" value="Genomic_DNA"/>
</dbReference>
<name>A0A963YVP7_9PROT</name>
<accession>A0A963YVP7</accession>
<sequence length="1112" mass="112341">MPNISWNGGSGNWTDEDNWTPQQVPGSSDTATIAGSAAADVLIGLSDSVTVSGLMLDDALGTVEVDGFLSVAEVTLTSGLLVDVGTIANATVILNGGSLDVADGVLQADTIQGLLTIGDGDTVVLLDGFTVVNADGTPGTIALTGADATLEVTDAETLDNATITMGNASDLDTLQVDNVLTLGQGILLQTAGSITTDMITGAGIVINDGSLLADGGSGTVVLETTDFDNNGGLTVNGGQDLEIEVFGTFDNSGLLAISNGSTVSELDASAFLNTGSIRIGTGSEFDLYNYAPDMSQGQTVGGTVEIDGLLDAGGNTIDIDATGAFSELDNFGTLANATIVMDGGVLGLGTSTFQDDTIEGLLTIGDGDTVVLQDGFTVVNADGTPGTIALTGADALLEVTDAETLDNATITMGNAGDLDTLQVDNALTLGQGILLQTAGSITTDMITGAGIVINDGSLLVDGSSGTVVLETTDFDNNGGLTVNGGQDLEIEVFGTFDNSGLLAISNGSTVSELDASAFLNTGSIRIGTGSEFDLYNYAPEMSQGQTVGGTVEIDGLLDAGGNTIDIDATGAFSELDNFGTLANATIVMDGGVLGLGTSTFQDDTIEGLLTIGDGDTVVLQGGFAITGADGSSAGTIALTGADSTLEIADNETLNATTITIGSADDVSTLQVDSTLTLGSGSIIQTGPSIVSDAITGAGTVINDGTVLADAPGGNLVIGTTDFTNAGQVSVTNGGSLQIQTFDAFANAGTLSVTSGGLATVESVVTTFSNTGAMVVNGGSLMIDAELQGSGGVTSLSDGGQVELGASASGGQSFDFTDGTGQLVLDDAADFGSLVSGFQQGDSIVLTGFGGASETYADGVVTITQSSTVLGIPITTVATIQVEGDYQASDFATSTDSNGDLVLTTDVLPCFAAGTHILTTAGEIPVERLKAGDGVVTVTEGKRRVTPIVWVGFRAVDISCHPAPGKVRPVRVQRGAFGPKQPMRDLLLSPDHAIYVEGVLVPVKYLINGTTVRTDDSIQSVVYYHVQLKQHEVLLSEGLPTESYLESGGRGMFANGGQPIVLHPDFSDIAWDILGCAPLKVTGPEVERIQARLADRAAQPAHRGRGQKKVRVA</sequence>
<feature type="domain" description="Hedgehog/Intein (Hint)" evidence="2">
    <location>
        <begin position="908"/>
        <end position="1045"/>
    </location>
</feature>
<dbReference type="SUPFAM" id="SSF51294">
    <property type="entry name" value="Hedgehog/intein (Hint) domain"/>
    <property type="match status" value="1"/>
</dbReference>
<dbReference type="RefSeq" id="WP_227322611.1">
    <property type="nucleotide sequence ID" value="NZ_JAESVB010000009.1"/>
</dbReference>
<dbReference type="InterPro" id="IPR028992">
    <property type="entry name" value="Hedgehog/Intein_dom"/>
</dbReference>
<feature type="region of interest" description="Disordered" evidence="1">
    <location>
        <begin position="1"/>
        <end position="30"/>
    </location>
</feature>
<protein>
    <submittedName>
        <fullName evidence="3">Hint domain-containing protein</fullName>
    </submittedName>
</protein>
<gene>
    <name evidence="3" type="ORF">ASILVAE211_17295</name>
</gene>
<evidence type="ECO:0000256" key="1">
    <source>
        <dbReference type="SAM" id="MobiDB-lite"/>
    </source>
</evidence>
<proteinExistence type="predicted"/>
<feature type="compositionally biased region" description="Basic residues" evidence="1">
    <location>
        <begin position="1101"/>
        <end position="1112"/>
    </location>
</feature>
<evidence type="ECO:0000313" key="3">
    <source>
        <dbReference type="EMBL" id="MCB8876953.1"/>
    </source>
</evidence>
<dbReference type="InterPro" id="IPR036844">
    <property type="entry name" value="Hint_dom_sf"/>
</dbReference>
<evidence type="ECO:0000313" key="4">
    <source>
        <dbReference type="Proteomes" id="UP000708298"/>
    </source>
</evidence>
<dbReference type="AlphaFoldDB" id="A0A963YVP7"/>
<feature type="region of interest" description="Disordered" evidence="1">
    <location>
        <begin position="1093"/>
        <end position="1112"/>
    </location>
</feature>